<feature type="non-terminal residue" evidence="2">
    <location>
        <position position="405"/>
    </location>
</feature>
<dbReference type="Proteomes" id="UP000324800">
    <property type="component" value="Unassembled WGS sequence"/>
</dbReference>
<sequence>MDYKSDESVITDGKKSLLLFQFSRKTGGTGIYIRNWDTSPKFNKIESSSQILIQFTPTKEEKQNDPYVNVVEWQLAKENIIHVQIVDWSQEKVSRNQHMKVILNRDDDYNTIVVAIAKQLNEYRQYNYDKRMKERIKGRNDRKQKREKKQKERLENGNIADQLELQNEKEEEEKDIKEELKDNQNLNIIISEANILLSREKANDKLVDVNPNCKMTAEMMIFPEAYQRVNFSELTGAEKYGRGYQYHHLIQFDKLTTDYQKQLFYEVIPVKVHTYFSSENFVNFTVFDPVQRPIYQERYFNYKKDGTIDDALQSVREMFVKMPPLQNPRNQTFKPYFNIQSTIVSDSSSQTSIQQSQIQTEEKSSSELDSQSDQHITQQDSSLQFPLCKIYRTHIPQTAKEWTQL</sequence>
<comment type="caution">
    <text evidence="2">The sequence shown here is derived from an EMBL/GenBank/DDBJ whole genome shotgun (WGS) entry which is preliminary data.</text>
</comment>
<feature type="compositionally biased region" description="Low complexity" evidence="1">
    <location>
        <begin position="348"/>
        <end position="359"/>
    </location>
</feature>
<organism evidence="2 3">
    <name type="scientific">Streblomastix strix</name>
    <dbReference type="NCBI Taxonomy" id="222440"/>
    <lineage>
        <taxon>Eukaryota</taxon>
        <taxon>Metamonada</taxon>
        <taxon>Preaxostyla</taxon>
        <taxon>Oxymonadida</taxon>
        <taxon>Streblomastigidae</taxon>
        <taxon>Streblomastix</taxon>
    </lineage>
</organism>
<dbReference type="AlphaFoldDB" id="A0A5J4UC73"/>
<protein>
    <submittedName>
        <fullName evidence="2">Uncharacterized protein</fullName>
    </submittedName>
</protein>
<name>A0A5J4UC73_9EUKA</name>
<dbReference type="EMBL" id="SNRW01017668">
    <property type="protein sequence ID" value="KAA6368117.1"/>
    <property type="molecule type" value="Genomic_DNA"/>
</dbReference>
<evidence type="ECO:0000256" key="1">
    <source>
        <dbReference type="SAM" id="MobiDB-lite"/>
    </source>
</evidence>
<feature type="region of interest" description="Disordered" evidence="1">
    <location>
        <begin position="135"/>
        <end position="174"/>
    </location>
</feature>
<feature type="region of interest" description="Disordered" evidence="1">
    <location>
        <begin position="348"/>
        <end position="376"/>
    </location>
</feature>
<gene>
    <name evidence="2" type="ORF">EZS28_036356</name>
</gene>
<evidence type="ECO:0000313" key="2">
    <source>
        <dbReference type="EMBL" id="KAA6368117.1"/>
    </source>
</evidence>
<proteinExistence type="predicted"/>
<evidence type="ECO:0000313" key="3">
    <source>
        <dbReference type="Proteomes" id="UP000324800"/>
    </source>
</evidence>
<accession>A0A5J4UC73</accession>
<reference evidence="2 3" key="1">
    <citation type="submission" date="2019-03" db="EMBL/GenBank/DDBJ databases">
        <title>Single cell metagenomics reveals metabolic interactions within the superorganism composed of flagellate Streblomastix strix and complex community of Bacteroidetes bacteria on its surface.</title>
        <authorList>
            <person name="Treitli S.C."/>
            <person name="Kolisko M."/>
            <person name="Husnik F."/>
            <person name="Keeling P."/>
            <person name="Hampl V."/>
        </authorList>
    </citation>
    <scope>NUCLEOTIDE SEQUENCE [LARGE SCALE GENOMIC DNA]</scope>
    <source>
        <strain evidence="2">ST1C</strain>
    </source>
</reference>